<reference evidence="4" key="1">
    <citation type="submission" date="2017-01" db="EMBL/GenBank/DDBJ databases">
        <authorList>
            <person name="Varghese N."/>
            <person name="Submissions S."/>
        </authorList>
    </citation>
    <scope>NUCLEOTIDE SEQUENCE [LARGE SCALE GENOMIC DNA]</scope>
    <source>
        <strain evidence="4">DSM 21054</strain>
    </source>
</reference>
<name>A0A173MJT0_9BACT</name>
<proteinExistence type="predicted"/>
<evidence type="ECO:0000313" key="4">
    <source>
        <dbReference type="Proteomes" id="UP000186917"/>
    </source>
</evidence>
<dbReference type="EMBL" id="FTOR01000003">
    <property type="protein sequence ID" value="SIT06101.1"/>
    <property type="molecule type" value="Genomic_DNA"/>
</dbReference>
<dbReference type="STRING" id="477680.SAMN05421788_103237"/>
<gene>
    <name evidence="3" type="ORF">SAMN05421788_103237</name>
</gene>
<protein>
    <submittedName>
        <fullName evidence="3">Uncharacterized protein</fullName>
    </submittedName>
</protein>
<dbReference type="AlphaFoldDB" id="A0A173MJT0"/>
<feature type="compositionally biased region" description="Polar residues" evidence="1">
    <location>
        <begin position="30"/>
        <end position="55"/>
    </location>
</feature>
<sequence length="72" mass="7824">MKRFFVLCVVAAAFISVTSCGNNEEKKNGTDTSINAPMPENNSQAPDTIGGQNLDSFHRDTTPRPFSDSAHH</sequence>
<feature type="region of interest" description="Disordered" evidence="1">
    <location>
        <begin position="21"/>
        <end position="72"/>
    </location>
</feature>
<evidence type="ECO:0000313" key="3">
    <source>
        <dbReference type="EMBL" id="SIT06101.1"/>
    </source>
</evidence>
<accession>A0A173MJT0</accession>
<dbReference type="KEGG" id="fln:FLA_3924"/>
<feature type="chain" id="PRO_5030023065" evidence="2">
    <location>
        <begin position="22"/>
        <end position="72"/>
    </location>
</feature>
<evidence type="ECO:0000256" key="1">
    <source>
        <dbReference type="SAM" id="MobiDB-lite"/>
    </source>
</evidence>
<keyword evidence="4" id="KW-1185">Reference proteome</keyword>
<dbReference type="Proteomes" id="UP000186917">
    <property type="component" value="Unassembled WGS sequence"/>
</dbReference>
<dbReference type="RefSeq" id="WP_076378997.1">
    <property type="nucleotide sequence ID" value="NZ_AP017422.1"/>
</dbReference>
<keyword evidence="2" id="KW-0732">Signal</keyword>
<organism evidence="3 4">
    <name type="scientific">Filimonas lacunae</name>
    <dbReference type="NCBI Taxonomy" id="477680"/>
    <lineage>
        <taxon>Bacteria</taxon>
        <taxon>Pseudomonadati</taxon>
        <taxon>Bacteroidota</taxon>
        <taxon>Chitinophagia</taxon>
        <taxon>Chitinophagales</taxon>
        <taxon>Chitinophagaceae</taxon>
        <taxon>Filimonas</taxon>
    </lineage>
</organism>
<dbReference type="PROSITE" id="PS51257">
    <property type="entry name" value="PROKAR_LIPOPROTEIN"/>
    <property type="match status" value="1"/>
</dbReference>
<feature type="signal peptide" evidence="2">
    <location>
        <begin position="1"/>
        <end position="21"/>
    </location>
</feature>
<evidence type="ECO:0000256" key="2">
    <source>
        <dbReference type="SAM" id="SignalP"/>
    </source>
</evidence>